<dbReference type="Proteomes" id="UP000265618">
    <property type="component" value="Unassembled WGS sequence"/>
</dbReference>
<dbReference type="AlphaFoldDB" id="A0A391NRY6"/>
<evidence type="ECO:0000313" key="2">
    <source>
        <dbReference type="Proteomes" id="UP000265618"/>
    </source>
</evidence>
<dbReference type="EMBL" id="BDIP01006245">
    <property type="protein sequence ID" value="GCA64131.1"/>
    <property type="molecule type" value="Genomic_DNA"/>
</dbReference>
<accession>A0A391NRY6</accession>
<sequence length="16" mass="1695">MLSFGKASDLLVKASK</sequence>
<evidence type="ECO:0000313" key="1">
    <source>
        <dbReference type="EMBL" id="GCA64131.1"/>
    </source>
</evidence>
<reference evidence="1 2" key="1">
    <citation type="journal article" date="2018" name="PLoS ONE">
        <title>The draft genome of Kipferlia bialata reveals reductive genome evolution in fornicate parasites.</title>
        <authorList>
            <person name="Tanifuji G."/>
            <person name="Takabayashi S."/>
            <person name="Kume K."/>
            <person name="Takagi M."/>
            <person name="Nakayama T."/>
            <person name="Kamikawa R."/>
            <person name="Inagaki Y."/>
            <person name="Hashimoto T."/>
        </authorList>
    </citation>
    <scope>NUCLEOTIDE SEQUENCE [LARGE SCALE GENOMIC DNA]</scope>
    <source>
        <strain evidence="1">NY0173</strain>
    </source>
</reference>
<name>A0A391NRY6_9EUKA</name>
<comment type="caution">
    <text evidence="1">The sequence shown here is derived from an EMBL/GenBank/DDBJ whole genome shotgun (WGS) entry which is preliminary data.</text>
</comment>
<keyword evidence="2" id="KW-1185">Reference proteome</keyword>
<gene>
    <name evidence="1" type="ORF">KIPB_013301</name>
</gene>
<protein>
    <submittedName>
        <fullName evidence="1">Uncharacterized protein</fullName>
    </submittedName>
</protein>
<feature type="non-terminal residue" evidence="1">
    <location>
        <position position="16"/>
    </location>
</feature>
<proteinExistence type="predicted"/>
<organism evidence="1 2">
    <name type="scientific">Kipferlia bialata</name>
    <dbReference type="NCBI Taxonomy" id="797122"/>
    <lineage>
        <taxon>Eukaryota</taxon>
        <taxon>Metamonada</taxon>
        <taxon>Carpediemonas-like organisms</taxon>
        <taxon>Kipferlia</taxon>
    </lineage>
</organism>